<dbReference type="PANTHER" id="PTHR22576">
    <property type="entry name" value="MUCOSA ASSOCIATED LYMPHOID TISSUE LYMPHOMA TRANSLOCATION PROTEIN 1/PARACASPASE"/>
    <property type="match status" value="1"/>
</dbReference>
<dbReference type="EMBL" id="JBHMQV010000009">
    <property type="protein sequence ID" value="MFC0843864.1"/>
    <property type="molecule type" value="Genomic_DNA"/>
</dbReference>
<keyword evidence="1" id="KW-1133">Transmembrane helix</keyword>
<dbReference type="RefSeq" id="WP_394317661.1">
    <property type="nucleotide sequence ID" value="NZ_JBHMQV010000009.1"/>
</dbReference>
<keyword evidence="1" id="KW-0472">Membrane</keyword>
<dbReference type="InterPro" id="IPR011600">
    <property type="entry name" value="Pept_C14_caspase"/>
</dbReference>
<dbReference type="InterPro" id="IPR029030">
    <property type="entry name" value="Caspase-like_dom_sf"/>
</dbReference>
<dbReference type="SUPFAM" id="SSF52129">
    <property type="entry name" value="Caspase-like"/>
    <property type="match status" value="1"/>
</dbReference>
<keyword evidence="4" id="KW-1185">Reference proteome</keyword>
<sequence length="585" mass="64689">MDEAPPPYRALLIGNADFPDEPELGPLRGPANDLRELGAALTDPEVGLPWQVTELRDRTSQEVEEAIYDFFEGATREEQLLLYYSGHGQLDMDNRLFLCTRDTTLTRRGLRAVRHSYLTDRMDHCPARAIIVVLDCCYSGRAADAKGVDMAAPFAGRGRFVMSSCEPHGAAKDALKDGEPSPFTGHLVAALRHGAAGRGGYVTARQVWQYVEDQSRGSGQRPCWKTERETGDVPLARRPVPVERMVEAAGQTPGEASLDTCPVFAPARGPSGQPSMECHFTGVMHVLLPGSRGTLSVYRDALLAAESEGEVRGWWFAAGPLGYRRKRARLTGTSTLDGDVRFTLPDGAGTVTWPAEQLNAFEEARVTSSWPTTPRPTQTDATHTVLKAHDREYRRLTRTPWMLAGSLVVFAASVVMAVRVMTPHVPDQVPAYPFFLAFLSGLSMIISTSLVWVRSHLQRFLKLPELPVRRMLLNTYIEPAYTFVSDVGVPVTVPAKERTYLWSDDYRLALPSGFFSGTPKRPSHLPRGAPLPVEVMGLPHPGQWVLVRTPQGTLWPTGRVKHCYSSEIDRTIRPQAASEEPPRQE</sequence>
<evidence type="ECO:0000313" key="3">
    <source>
        <dbReference type="EMBL" id="MFC0843864.1"/>
    </source>
</evidence>
<comment type="caution">
    <text evidence="3">The sequence shown here is derived from an EMBL/GenBank/DDBJ whole genome shotgun (WGS) entry which is preliminary data.</text>
</comment>
<dbReference type="Pfam" id="PF00656">
    <property type="entry name" value="Peptidase_C14"/>
    <property type="match status" value="1"/>
</dbReference>
<evidence type="ECO:0000313" key="4">
    <source>
        <dbReference type="Proteomes" id="UP001589887"/>
    </source>
</evidence>
<gene>
    <name evidence="3" type="ORF">ACFH04_09075</name>
</gene>
<dbReference type="NCBIfam" id="NF047832">
    <property type="entry name" value="caspase_w_EACC1"/>
    <property type="match status" value="1"/>
</dbReference>
<feature type="transmembrane region" description="Helical" evidence="1">
    <location>
        <begin position="401"/>
        <end position="422"/>
    </location>
</feature>
<organism evidence="3 4">
    <name type="scientific">Streptomyces noboritoensis</name>
    <dbReference type="NCBI Taxonomy" id="67337"/>
    <lineage>
        <taxon>Bacteria</taxon>
        <taxon>Bacillati</taxon>
        <taxon>Actinomycetota</taxon>
        <taxon>Actinomycetes</taxon>
        <taxon>Kitasatosporales</taxon>
        <taxon>Streptomycetaceae</taxon>
        <taxon>Streptomyces</taxon>
    </lineage>
</organism>
<keyword evidence="1" id="KW-0812">Transmembrane</keyword>
<evidence type="ECO:0000256" key="1">
    <source>
        <dbReference type="SAM" id="Phobius"/>
    </source>
</evidence>
<dbReference type="PANTHER" id="PTHR22576:SF37">
    <property type="entry name" value="MUCOSA-ASSOCIATED LYMPHOID TISSUE LYMPHOMA TRANSLOCATION PROTEIN 1"/>
    <property type="match status" value="1"/>
</dbReference>
<dbReference type="Gene3D" id="3.40.50.1460">
    <property type="match status" value="1"/>
</dbReference>
<reference evidence="3 4" key="1">
    <citation type="submission" date="2024-09" db="EMBL/GenBank/DDBJ databases">
        <authorList>
            <person name="Sun Q."/>
            <person name="Mori K."/>
        </authorList>
    </citation>
    <scope>NUCLEOTIDE SEQUENCE [LARGE SCALE GENOMIC DNA]</scope>
    <source>
        <strain evidence="3 4">JCM 4557</strain>
    </source>
</reference>
<name>A0ABV6TDK2_9ACTN</name>
<evidence type="ECO:0000259" key="2">
    <source>
        <dbReference type="Pfam" id="PF00656"/>
    </source>
</evidence>
<dbReference type="Proteomes" id="UP001589887">
    <property type="component" value="Unassembled WGS sequence"/>
</dbReference>
<accession>A0ABV6TDK2</accession>
<feature type="domain" description="Peptidase C14 caspase" evidence="2">
    <location>
        <begin position="9"/>
        <end position="228"/>
    </location>
</feature>
<protein>
    <submittedName>
        <fullName evidence="3">Caspase domain-containing protein</fullName>
    </submittedName>
</protein>
<feature type="transmembrane region" description="Helical" evidence="1">
    <location>
        <begin position="434"/>
        <end position="453"/>
    </location>
</feature>
<proteinExistence type="predicted"/>
<dbReference type="InterPro" id="IPR052039">
    <property type="entry name" value="Caspase-related_regulators"/>
</dbReference>